<evidence type="ECO:0000313" key="2">
    <source>
        <dbReference type="EMBL" id="EAR86428.1"/>
    </source>
</evidence>
<keyword evidence="1 2" id="KW-0812">Transmembrane</keyword>
<dbReference type="AlphaFoldDB" id="Q22MY0"/>
<keyword evidence="1" id="KW-0472">Membrane</keyword>
<keyword evidence="1" id="KW-1133">Transmembrane helix</keyword>
<evidence type="ECO:0000313" key="3">
    <source>
        <dbReference type="Proteomes" id="UP000009168"/>
    </source>
</evidence>
<gene>
    <name evidence="2" type="ORF">TTHERM_00029930</name>
</gene>
<dbReference type="HOGENOM" id="CLU_1263821_0_0_1"/>
<feature type="transmembrane region" description="Helical" evidence="1">
    <location>
        <begin position="198"/>
        <end position="217"/>
    </location>
</feature>
<keyword evidence="3" id="KW-1185">Reference proteome</keyword>
<organism evidence="2 3">
    <name type="scientific">Tetrahymena thermophila (strain SB210)</name>
    <dbReference type="NCBI Taxonomy" id="312017"/>
    <lineage>
        <taxon>Eukaryota</taxon>
        <taxon>Sar</taxon>
        <taxon>Alveolata</taxon>
        <taxon>Ciliophora</taxon>
        <taxon>Intramacronucleata</taxon>
        <taxon>Oligohymenophorea</taxon>
        <taxon>Hymenostomatida</taxon>
        <taxon>Tetrahymenina</taxon>
        <taxon>Tetrahymenidae</taxon>
        <taxon>Tetrahymena</taxon>
    </lineage>
</organism>
<dbReference type="InParanoid" id="Q22MY0"/>
<dbReference type="KEGG" id="tet:TTHERM_00029930"/>
<dbReference type="EMBL" id="GG662720">
    <property type="protein sequence ID" value="EAR86428.1"/>
    <property type="molecule type" value="Genomic_DNA"/>
</dbReference>
<dbReference type="RefSeq" id="XP_976890.1">
    <property type="nucleotide sequence ID" value="XM_971797.1"/>
</dbReference>
<proteinExistence type="predicted"/>
<dbReference type="GeneID" id="7833569"/>
<reference evidence="3" key="1">
    <citation type="journal article" date="2006" name="PLoS Biol.">
        <title>Macronuclear genome sequence of the ciliate Tetrahymena thermophila, a model eukaryote.</title>
        <authorList>
            <person name="Eisen J.A."/>
            <person name="Coyne R.S."/>
            <person name="Wu M."/>
            <person name="Wu D."/>
            <person name="Thiagarajan M."/>
            <person name="Wortman J.R."/>
            <person name="Badger J.H."/>
            <person name="Ren Q."/>
            <person name="Amedeo P."/>
            <person name="Jones K.M."/>
            <person name="Tallon L.J."/>
            <person name="Delcher A.L."/>
            <person name="Salzberg S.L."/>
            <person name="Silva J.C."/>
            <person name="Haas B.J."/>
            <person name="Majoros W.H."/>
            <person name="Farzad M."/>
            <person name="Carlton J.M."/>
            <person name="Smith R.K. Jr."/>
            <person name="Garg J."/>
            <person name="Pearlman R.E."/>
            <person name="Karrer K.M."/>
            <person name="Sun L."/>
            <person name="Manning G."/>
            <person name="Elde N.C."/>
            <person name="Turkewitz A.P."/>
            <person name="Asai D.J."/>
            <person name="Wilkes D.E."/>
            <person name="Wang Y."/>
            <person name="Cai H."/>
            <person name="Collins K."/>
            <person name="Stewart B.A."/>
            <person name="Lee S.R."/>
            <person name="Wilamowska K."/>
            <person name="Weinberg Z."/>
            <person name="Ruzzo W.L."/>
            <person name="Wloga D."/>
            <person name="Gaertig J."/>
            <person name="Frankel J."/>
            <person name="Tsao C.-C."/>
            <person name="Gorovsky M.A."/>
            <person name="Keeling P.J."/>
            <person name="Waller R.F."/>
            <person name="Patron N.J."/>
            <person name="Cherry J.M."/>
            <person name="Stover N.A."/>
            <person name="Krieger C.J."/>
            <person name="del Toro C."/>
            <person name="Ryder H.F."/>
            <person name="Williamson S.C."/>
            <person name="Barbeau R.A."/>
            <person name="Hamilton E.P."/>
            <person name="Orias E."/>
        </authorList>
    </citation>
    <scope>NUCLEOTIDE SEQUENCE [LARGE SCALE GENOMIC DNA]</scope>
    <source>
        <strain evidence="3">SB210</strain>
    </source>
</reference>
<accession>Q22MY0</accession>
<protein>
    <submittedName>
        <fullName evidence="2">Transmembrane protein, putative</fullName>
    </submittedName>
</protein>
<name>Q22MY0_TETTS</name>
<sequence>MLCCAVYSKKQNEILHFQACHSLEEKEQERNLNDILLYVNDFKFLKPKQVQKIYTWNGIWYLELDEKFCCHLVYCQKNYPAQSSLRFLSQMKKLVCQLNQYDSPDNITKFLSNRIFNLIKGYDADISYDDADFNYADGKKEQLSEKSTHSIIVDLPENYQGAGDQRLRKGQTLRDSKSSIQNNNFYPRPTTSIQFNEYLCYGAMILVALLMLILIIIKI</sequence>
<dbReference type="Proteomes" id="UP000009168">
    <property type="component" value="Unassembled WGS sequence"/>
</dbReference>
<evidence type="ECO:0000256" key="1">
    <source>
        <dbReference type="SAM" id="Phobius"/>
    </source>
</evidence>